<organism evidence="1 2">
    <name type="scientific">Thermococcus sibiricus</name>
    <dbReference type="NCBI Taxonomy" id="172049"/>
    <lineage>
        <taxon>Archaea</taxon>
        <taxon>Methanobacteriati</taxon>
        <taxon>Methanobacteriota</taxon>
        <taxon>Thermococci</taxon>
        <taxon>Thermococcales</taxon>
        <taxon>Thermococcaceae</taxon>
        <taxon>Thermococcus</taxon>
    </lineage>
</organism>
<dbReference type="Proteomes" id="UP000053911">
    <property type="component" value="Unassembled WGS sequence"/>
</dbReference>
<name>A0A101EMW6_9EURY</name>
<dbReference type="Gene3D" id="3.40.50.11570">
    <property type="entry name" value="Protein of unknown function DUF257"/>
    <property type="match status" value="1"/>
</dbReference>
<proteinExistence type="predicted"/>
<sequence length="227" mass="25420">MNESKRDLTLDSILLGIKPGETVLVEYTPISSPEILLYLMITKCMKRGVPVIIDDIADTFSEYITRLKILGVPTEDLLNAPVIKIGGDKNVGKVLGNVEIGRYSLDFVAYSEVYEKVAPKEIVCNPVLGIHKLFVSLDLQDARGLVRNIASFVGNETRFAVYFINREILKEKSLEILGLLEEISTSVFRWELHKEVYKLSVIKSPNPDILGSEFSFSAADLSKLIKR</sequence>
<evidence type="ECO:0008006" key="3">
    <source>
        <dbReference type="Google" id="ProtNLM"/>
    </source>
</evidence>
<gene>
    <name evidence="1" type="ORF">XD54_0478</name>
</gene>
<dbReference type="InterPro" id="IPR005489">
    <property type="entry name" value="DUF257"/>
</dbReference>
<evidence type="ECO:0000313" key="1">
    <source>
        <dbReference type="EMBL" id="KUK18230.1"/>
    </source>
</evidence>
<dbReference type="EMBL" id="LGFD01000006">
    <property type="protein sequence ID" value="KUK18230.1"/>
    <property type="molecule type" value="Genomic_DNA"/>
</dbReference>
<dbReference type="Pfam" id="PF03192">
    <property type="entry name" value="DUF257"/>
    <property type="match status" value="1"/>
</dbReference>
<dbReference type="PATRIC" id="fig|172049.5.peg.1138"/>
<evidence type="ECO:0000313" key="2">
    <source>
        <dbReference type="Proteomes" id="UP000053911"/>
    </source>
</evidence>
<protein>
    <recommendedName>
        <fullName evidence="3">KaiC-like domain-containing protein</fullName>
    </recommendedName>
</protein>
<dbReference type="AlphaFoldDB" id="A0A101EMW6"/>
<reference evidence="2" key="1">
    <citation type="journal article" date="2015" name="MBio">
        <title>Genome-Resolved Metagenomic Analysis Reveals Roles for Candidate Phyla and Other Microbial Community Members in Biogeochemical Transformations in Oil Reservoirs.</title>
        <authorList>
            <person name="Hu P."/>
            <person name="Tom L."/>
            <person name="Singh A."/>
            <person name="Thomas B.C."/>
            <person name="Baker B.J."/>
            <person name="Piceno Y.M."/>
            <person name="Andersen G.L."/>
            <person name="Banfield J.F."/>
        </authorList>
    </citation>
    <scope>NUCLEOTIDE SEQUENCE [LARGE SCALE GENOMIC DNA]</scope>
</reference>
<dbReference type="RefSeq" id="WP_283217312.1">
    <property type="nucleotide sequence ID" value="NZ_LGFD01000006.1"/>
</dbReference>
<accession>A0A101EMW6</accession>
<comment type="caution">
    <text evidence="1">The sequence shown here is derived from an EMBL/GenBank/DDBJ whole genome shotgun (WGS) entry which is preliminary data.</text>
</comment>